<gene>
    <name evidence="1" type="ORF">SH601_06445</name>
</gene>
<evidence type="ECO:0000313" key="1">
    <source>
        <dbReference type="EMBL" id="MDX8045624.1"/>
    </source>
</evidence>
<name>A0ACC6M3T9_9BACI</name>
<dbReference type="Proteomes" id="UP001277972">
    <property type="component" value="Unassembled WGS sequence"/>
</dbReference>
<dbReference type="EMBL" id="JAWZSR010000003">
    <property type="protein sequence ID" value="MDX8045624.1"/>
    <property type="molecule type" value="Genomic_DNA"/>
</dbReference>
<proteinExistence type="predicted"/>
<comment type="caution">
    <text evidence="1">The sequence shown here is derived from an EMBL/GenBank/DDBJ whole genome shotgun (WGS) entry which is preliminary data.</text>
</comment>
<organism evidence="1 2">
    <name type="scientific">Gracilibacillus pellucidus</name>
    <dbReference type="NCBI Taxonomy" id="3095368"/>
    <lineage>
        <taxon>Bacteria</taxon>
        <taxon>Bacillati</taxon>
        <taxon>Bacillota</taxon>
        <taxon>Bacilli</taxon>
        <taxon>Bacillales</taxon>
        <taxon>Bacillaceae</taxon>
        <taxon>Gracilibacillus</taxon>
    </lineage>
</organism>
<evidence type="ECO:0000313" key="2">
    <source>
        <dbReference type="Proteomes" id="UP001277972"/>
    </source>
</evidence>
<sequence length="492" mass="57358">MRYHPMVILFQIYQLVKENVLFALVLFVFQKDSDFWLFVYGKYVFVAYVSLRFIYIVSSWFVETYEWQDRTFYLKKGVLTKKTMTIPFSKIQNVTKKTTLFHKLFGLTSLYFETVLDGEDSTIVFPVVTKQQATKIVVMVNVQEGKEVVKEKEKEKTEKVDPSIPEQEVRSDSTIHYEPTSKDLLKASFTSLSFLIIIPIISGLYDIFESFITQYQGIFKDSLSILSLSIVVVIIAISIGVIRTFLKYGEYRISSNDSRIFIDRGVVEKSQFAIEKRKVQGIEIKQNVMTRMFGLVEVTLISSFNPEVEDSDVSVNSLYPFLPVKKAYQLIEELLPGYYVHQSMQRLARASLWMKLIKPSWLWLIATACLIYFKPTVFKIESTWWLASLVLLIIVVVNRLLDYWHTKYLIAGDQVQWWHGGLVSKLFLTKRKNIIEMGYSQSVLQRILKLGSITTMNRSNPTRIETVADVPTEFIQSFQRWYKDRQADIHNQ</sequence>
<reference evidence="1" key="1">
    <citation type="submission" date="2023-11" db="EMBL/GenBank/DDBJ databases">
        <title>Gracilibacillus pellucida a moderately halophilic bacterium isolated from saline soil in Xinjiang province.</title>
        <authorList>
            <person name="Zhang Z."/>
            <person name="Tan F."/>
            <person name="Wang Y."/>
            <person name="Xia M."/>
        </authorList>
    </citation>
    <scope>NUCLEOTIDE SEQUENCE</scope>
    <source>
        <strain evidence="1">S3-1-1</strain>
    </source>
</reference>
<accession>A0ACC6M3T9</accession>
<protein>
    <submittedName>
        <fullName evidence="1">PH domain-containing protein</fullName>
    </submittedName>
</protein>
<keyword evidence="2" id="KW-1185">Reference proteome</keyword>